<dbReference type="HOGENOM" id="CLU_160040_0_0_0"/>
<evidence type="ECO:0000256" key="7">
    <source>
        <dbReference type="SAM" id="Phobius"/>
    </source>
</evidence>
<keyword evidence="6 7" id="KW-0472">Membrane</keyword>
<feature type="transmembrane region" description="Helical" evidence="7">
    <location>
        <begin position="60"/>
        <end position="79"/>
    </location>
</feature>
<dbReference type="InParanoid" id="A9AUU8"/>
<evidence type="ECO:0000256" key="3">
    <source>
        <dbReference type="ARBA" id="ARBA00022475"/>
    </source>
</evidence>
<dbReference type="PANTHER" id="PTHR33884">
    <property type="entry name" value="UPF0410 PROTEIN YMGE"/>
    <property type="match status" value="1"/>
</dbReference>
<keyword evidence="5 7" id="KW-1133">Transmembrane helix</keyword>
<gene>
    <name evidence="8" type="ordered locus">Haur_3902</name>
</gene>
<dbReference type="eggNOG" id="COG2261">
    <property type="taxonomic scope" value="Bacteria"/>
</dbReference>
<keyword evidence="9" id="KW-1185">Reference proteome</keyword>
<dbReference type="Proteomes" id="UP000000787">
    <property type="component" value="Chromosome"/>
</dbReference>
<evidence type="ECO:0000256" key="5">
    <source>
        <dbReference type="ARBA" id="ARBA00022989"/>
    </source>
</evidence>
<proteinExistence type="inferred from homology"/>
<dbReference type="FunCoup" id="A9AUU8">
    <property type="interactions" value="23"/>
</dbReference>
<comment type="subcellular location">
    <subcellularLocation>
        <location evidence="1">Cell membrane</location>
        <topology evidence="1">Multi-pass membrane protein</topology>
    </subcellularLocation>
</comment>
<comment type="similarity">
    <text evidence="2">Belongs to the UPF0410 family.</text>
</comment>
<evidence type="ECO:0000256" key="6">
    <source>
        <dbReference type="ARBA" id="ARBA00023136"/>
    </source>
</evidence>
<evidence type="ECO:0000313" key="8">
    <source>
        <dbReference type="EMBL" id="ABX06536.1"/>
    </source>
</evidence>
<protein>
    <submittedName>
        <fullName evidence="8">Transglycosylase-associated protein</fullName>
    </submittedName>
</protein>
<dbReference type="KEGG" id="hau:Haur_3902"/>
<evidence type="ECO:0000256" key="2">
    <source>
        <dbReference type="ARBA" id="ARBA00011006"/>
    </source>
</evidence>
<dbReference type="Pfam" id="PF04226">
    <property type="entry name" value="Transgly_assoc"/>
    <property type="match status" value="1"/>
</dbReference>
<dbReference type="PANTHER" id="PTHR33884:SF3">
    <property type="entry name" value="UPF0410 PROTEIN YMGE"/>
    <property type="match status" value="1"/>
</dbReference>
<dbReference type="BioCyc" id="HAUR316274:GHYA-3944-MONOMER"/>
<evidence type="ECO:0000256" key="1">
    <source>
        <dbReference type="ARBA" id="ARBA00004651"/>
    </source>
</evidence>
<dbReference type="STRING" id="316274.Haur_3902"/>
<keyword evidence="3" id="KW-1003">Cell membrane</keyword>
<dbReference type="AlphaFoldDB" id="A9AUU8"/>
<evidence type="ECO:0000256" key="4">
    <source>
        <dbReference type="ARBA" id="ARBA00022692"/>
    </source>
</evidence>
<reference evidence="8 9" key="1">
    <citation type="journal article" date="2011" name="Stand. Genomic Sci.">
        <title>Complete genome sequence of the filamentous gliding predatory bacterium Herpetosiphon aurantiacus type strain (114-95(T)).</title>
        <authorList>
            <person name="Kiss H."/>
            <person name="Nett M."/>
            <person name="Domin N."/>
            <person name="Martin K."/>
            <person name="Maresca J.A."/>
            <person name="Copeland A."/>
            <person name="Lapidus A."/>
            <person name="Lucas S."/>
            <person name="Berry K.W."/>
            <person name="Glavina Del Rio T."/>
            <person name="Dalin E."/>
            <person name="Tice H."/>
            <person name="Pitluck S."/>
            <person name="Richardson P."/>
            <person name="Bruce D."/>
            <person name="Goodwin L."/>
            <person name="Han C."/>
            <person name="Detter J.C."/>
            <person name="Schmutz J."/>
            <person name="Brettin T."/>
            <person name="Land M."/>
            <person name="Hauser L."/>
            <person name="Kyrpides N.C."/>
            <person name="Ivanova N."/>
            <person name="Goker M."/>
            <person name="Woyke T."/>
            <person name="Klenk H.P."/>
            <person name="Bryant D.A."/>
        </authorList>
    </citation>
    <scope>NUCLEOTIDE SEQUENCE [LARGE SCALE GENOMIC DNA]</scope>
    <source>
        <strain evidence="9">ATCC 23779 / DSM 785 / 114-95</strain>
    </source>
</reference>
<keyword evidence="4 7" id="KW-0812">Transmembrane</keyword>
<feature type="transmembrane region" description="Helical" evidence="7">
    <location>
        <begin position="30"/>
        <end position="48"/>
    </location>
</feature>
<feature type="transmembrane region" description="Helical" evidence="7">
    <location>
        <begin position="6"/>
        <end position="23"/>
    </location>
</feature>
<dbReference type="EMBL" id="CP000875">
    <property type="protein sequence ID" value="ABX06536.1"/>
    <property type="molecule type" value="Genomic_DNA"/>
</dbReference>
<dbReference type="GO" id="GO:0005886">
    <property type="term" value="C:plasma membrane"/>
    <property type="evidence" value="ECO:0007669"/>
    <property type="project" value="UniProtKB-SubCell"/>
</dbReference>
<name>A9AUU8_HERA2</name>
<organism evidence="8 9">
    <name type="scientific">Herpetosiphon aurantiacus (strain ATCC 23779 / DSM 785 / 114-95)</name>
    <dbReference type="NCBI Taxonomy" id="316274"/>
    <lineage>
        <taxon>Bacteria</taxon>
        <taxon>Bacillati</taxon>
        <taxon>Chloroflexota</taxon>
        <taxon>Chloroflexia</taxon>
        <taxon>Herpetosiphonales</taxon>
        <taxon>Herpetosiphonaceae</taxon>
        <taxon>Herpetosiphon</taxon>
    </lineage>
</organism>
<sequence>MLSLIAWLIFGALIGWVASKIMNTDAQQGAVLNIVVGIIGAFIGGFLINRDVTGNVFNLWSVFTALIGAVVLLGIVNLFQRGRVR</sequence>
<evidence type="ECO:0000313" key="9">
    <source>
        <dbReference type="Proteomes" id="UP000000787"/>
    </source>
</evidence>
<accession>A9AUU8</accession>
<dbReference type="InterPro" id="IPR007341">
    <property type="entry name" value="Transgly_assoc"/>
</dbReference>